<dbReference type="Pfam" id="PF13639">
    <property type="entry name" value="zf-RING_2"/>
    <property type="match status" value="1"/>
</dbReference>
<evidence type="ECO:0000313" key="6">
    <source>
        <dbReference type="EMBL" id="MCL7023302.1"/>
    </source>
</evidence>
<dbReference type="GO" id="GO:0006511">
    <property type="term" value="P:ubiquitin-dependent protein catabolic process"/>
    <property type="evidence" value="ECO:0007669"/>
    <property type="project" value="TreeGrafter"/>
</dbReference>
<evidence type="ECO:0000256" key="4">
    <source>
        <dbReference type="PROSITE-ProRule" id="PRU00175"/>
    </source>
</evidence>
<sequence length="117" mass="13566">MEVDYARNIEEYCDCLHCLWRRGYFDHKFVQETIQTVSPTSYSSLFDVVDIKEFSGGGGEEHKDECSICWKEFKNGISISELPCFHVFHTKCIVNWFARVNNCPLCRSRVDPLESGS</sequence>
<evidence type="ECO:0000256" key="2">
    <source>
        <dbReference type="ARBA" id="ARBA00022771"/>
    </source>
</evidence>
<organism evidence="6 7">
    <name type="scientific">Papaver nudicaule</name>
    <name type="common">Iceland poppy</name>
    <dbReference type="NCBI Taxonomy" id="74823"/>
    <lineage>
        <taxon>Eukaryota</taxon>
        <taxon>Viridiplantae</taxon>
        <taxon>Streptophyta</taxon>
        <taxon>Embryophyta</taxon>
        <taxon>Tracheophyta</taxon>
        <taxon>Spermatophyta</taxon>
        <taxon>Magnoliopsida</taxon>
        <taxon>Ranunculales</taxon>
        <taxon>Papaveraceae</taxon>
        <taxon>Papaveroideae</taxon>
        <taxon>Papaver</taxon>
    </lineage>
</organism>
<dbReference type="InterPro" id="IPR001841">
    <property type="entry name" value="Znf_RING"/>
</dbReference>
<accession>A0AA41RMV0</accession>
<dbReference type="GO" id="GO:0008270">
    <property type="term" value="F:zinc ion binding"/>
    <property type="evidence" value="ECO:0007669"/>
    <property type="project" value="UniProtKB-KW"/>
</dbReference>
<dbReference type="InterPro" id="IPR051834">
    <property type="entry name" value="RING_finger_E3_ligase"/>
</dbReference>
<evidence type="ECO:0000313" key="7">
    <source>
        <dbReference type="Proteomes" id="UP001177140"/>
    </source>
</evidence>
<gene>
    <name evidence="6" type="ORF">MKW94_010044</name>
</gene>
<evidence type="ECO:0000256" key="3">
    <source>
        <dbReference type="ARBA" id="ARBA00022833"/>
    </source>
</evidence>
<evidence type="ECO:0000259" key="5">
    <source>
        <dbReference type="PROSITE" id="PS50089"/>
    </source>
</evidence>
<comment type="caution">
    <text evidence="6">The sequence shown here is derived from an EMBL/GenBank/DDBJ whole genome shotgun (WGS) entry which is preliminary data.</text>
</comment>
<feature type="domain" description="RING-type" evidence="5">
    <location>
        <begin position="66"/>
        <end position="107"/>
    </location>
</feature>
<dbReference type="InterPro" id="IPR013083">
    <property type="entry name" value="Znf_RING/FYVE/PHD"/>
</dbReference>
<keyword evidence="1" id="KW-0479">Metal-binding</keyword>
<dbReference type="GO" id="GO:0061630">
    <property type="term" value="F:ubiquitin protein ligase activity"/>
    <property type="evidence" value="ECO:0007669"/>
    <property type="project" value="TreeGrafter"/>
</dbReference>
<dbReference type="AlphaFoldDB" id="A0AA41RMV0"/>
<keyword evidence="7" id="KW-1185">Reference proteome</keyword>
<dbReference type="SMART" id="SM00184">
    <property type="entry name" value="RING"/>
    <property type="match status" value="1"/>
</dbReference>
<dbReference type="PANTHER" id="PTHR45931:SF16">
    <property type="entry name" value="RING_U-BOX SUPERFAMILY PROTEIN"/>
    <property type="match status" value="1"/>
</dbReference>
<dbReference type="PANTHER" id="PTHR45931">
    <property type="entry name" value="SI:CH211-59O9.10"/>
    <property type="match status" value="1"/>
</dbReference>
<name>A0AA41RMV0_PAPNU</name>
<protein>
    <recommendedName>
        <fullName evidence="5">RING-type domain-containing protein</fullName>
    </recommendedName>
</protein>
<dbReference type="Proteomes" id="UP001177140">
    <property type="component" value="Unassembled WGS sequence"/>
</dbReference>
<keyword evidence="3" id="KW-0862">Zinc</keyword>
<evidence type="ECO:0000256" key="1">
    <source>
        <dbReference type="ARBA" id="ARBA00022723"/>
    </source>
</evidence>
<reference evidence="6" key="1">
    <citation type="submission" date="2022-03" db="EMBL/GenBank/DDBJ databases">
        <title>A functionally conserved STORR gene fusion in Papaver species that diverged 16.8 million years ago.</title>
        <authorList>
            <person name="Catania T."/>
        </authorList>
    </citation>
    <scope>NUCLEOTIDE SEQUENCE</scope>
    <source>
        <strain evidence="6">S-191538</strain>
    </source>
</reference>
<keyword evidence="2 4" id="KW-0863">Zinc-finger</keyword>
<dbReference type="SUPFAM" id="SSF57850">
    <property type="entry name" value="RING/U-box"/>
    <property type="match status" value="1"/>
</dbReference>
<dbReference type="PROSITE" id="PS50089">
    <property type="entry name" value="ZF_RING_2"/>
    <property type="match status" value="1"/>
</dbReference>
<dbReference type="GO" id="GO:0005634">
    <property type="term" value="C:nucleus"/>
    <property type="evidence" value="ECO:0007669"/>
    <property type="project" value="TreeGrafter"/>
</dbReference>
<proteinExistence type="predicted"/>
<dbReference type="EMBL" id="JAJJMA010020786">
    <property type="protein sequence ID" value="MCL7023302.1"/>
    <property type="molecule type" value="Genomic_DNA"/>
</dbReference>
<dbReference type="Gene3D" id="3.30.40.10">
    <property type="entry name" value="Zinc/RING finger domain, C3HC4 (zinc finger)"/>
    <property type="match status" value="1"/>
</dbReference>